<dbReference type="PANTHER" id="PTHR30146">
    <property type="entry name" value="LACI-RELATED TRANSCRIPTIONAL REPRESSOR"/>
    <property type="match status" value="1"/>
</dbReference>
<proteinExistence type="predicted"/>
<evidence type="ECO:0000256" key="2">
    <source>
        <dbReference type="ARBA" id="ARBA00023125"/>
    </source>
</evidence>
<dbReference type="InterPro" id="IPR010982">
    <property type="entry name" value="Lambda_DNA-bd_dom_sf"/>
</dbReference>
<dbReference type="PROSITE" id="PS50932">
    <property type="entry name" value="HTH_LACI_2"/>
    <property type="match status" value="1"/>
</dbReference>
<dbReference type="InterPro" id="IPR046335">
    <property type="entry name" value="LacI/GalR-like_sensor"/>
</dbReference>
<dbReference type="PANTHER" id="PTHR30146:SF109">
    <property type="entry name" value="HTH-TYPE TRANSCRIPTIONAL REGULATOR GALS"/>
    <property type="match status" value="1"/>
</dbReference>
<reference evidence="5" key="1">
    <citation type="submission" date="2022-04" db="EMBL/GenBank/DDBJ databases">
        <title>Hymenobacter sp. isolated from the air.</title>
        <authorList>
            <person name="Won M."/>
            <person name="Lee C.-M."/>
            <person name="Woen H.-Y."/>
            <person name="Kwon S.-W."/>
        </authorList>
    </citation>
    <scope>NUCLEOTIDE SEQUENCE</scope>
    <source>
        <strain evidence="5">5420S-77</strain>
        <plasmid evidence="5">unnamed2</plasmid>
    </source>
</reference>
<name>A0ABY4GDI9_9BACT</name>
<dbReference type="SUPFAM" id="SSF53822">
    <property type="entry name" value="Periplasmic binding protein-like I"/>
    <property type="match status" value="1"/>
</dbReference>
<geneLocation type="plasmid" evidence="5 6">
    <name>unnamed2</name>
</geneLocation>
<evidence type="ECO:0000259" key="4">
    <source>
        <dbReference type="PROSITE" id="PS50932"/>
    </source>
</evidence>
<dbReference type="Pfam" id="PF13377">
    <property type="entry name" value="Peripla_BP_3"/>
    <property type="match status" value="1"/>
</dbReference>
<keyword evidence="6" id="KW-1185">Reference proteome</keyword>
<accession>A0ABY4GDI9</accession>
<keyword evidence="5" id="KW-0614">Plasmid</keyword>
<evidence type="ECO:0000313" key="6">
    <source>
        <dbReference type="Proteomes" id="UP000830401"/>
    </source>
</evidence>
<dbReference type="Proteomes" id="UP000830401">
    <property type="component" value="Plasmid unnamed2"/>
</dbReference>
<dbReference type="Gene3D" id="3.40.50.2300">
    <property type="match status" value="2"/>
</dbReference>
<keyword evidence="2" id="KW-0238">DNA-binding</keyword>
<sequence>MGKGKQTNQPSLTDLAKLLGLSVSGVSRALNNDPRISQATKKRVQALAQQLNYQPNHLAAGLRRGKSKLLGVIVPFIDGRFFAVVIKGIELAASRAGFSVIICQSNEDVAHERQNIETLLSAQVEGILVSISRTTHDFAHFEKVQQRGIPLVFFDRILVGTRVNAVVLDDYAGGFLATQHLIEQGCQRIGHFAGPQQLGIYAHRRQGYLDALRKHGLPLAEEFIVYCDPIALDTGKQAMQKLLQLPERPDAIFSASDAAAVGALQLLEEQQLRVPQDVALVGFSNEMFTSLTKPLITSVDQCCEQMGQAAVRLFLQLGQEPKSQAPQHVVLQPELCIRASSLRNT</sequence>
<dbReference type="Gene3D" id="1.10.260.40">
    <property type="entry name" value="lambda repressor-like DNA-binding domains"/>
    <property type="match status" value="1"/>
</dbReference>
<protein>
    <submittedName>
        <fullName evidence="5">LacI family transcriptional regulator</fullName>
    </submittedName>
</protein>
<organism evidence="5 6">
    <name type="scientific">Hymenobacter volaticus</name>
    <dbReference type="NCBI Taxonomy" id="2932254"/>
    <lineage>
        <taxon>Bacteria</taxon>
        <taxon>Pseudomonadati</taxon>
        <taxon>Bacteroidota</taxon>
        <taxon>Cytophagia</taxon>
        <taxon>Cytophagales</taxon>
        <taxon>Hymenobacteraceae</taxon>
        <taxon>Hymenobacter</taxon>
    </lineage>
</organism>
<dbReference type="InterPro" id="IPR000843">
    <property type="entry name" value="HTH_LacI"/>
</dbReference>
<dbReference type="CDD" id="cd06267">
    <property type="entry name" value="PBP1_LacI_sugar_binding-like"/>
    <property type="match status" value="1"/>
</dbReference>
<evidence type="ECO:0000256" key="1">
    <source>
        <dbReference type="ARBA" id="ARBA00023015"/>
    </source>
</evidence>
<evidence type="ECO:0000313" key="5">
    <source>
        <dbReference type="EMBL" id="UOQ68827.1"/>
    </source>
</evidence>
<gene>
    <name evidence="5" type="ORF">MUN86_25495</name>
</gene>
<dbReference type="InterPro" id="IPR028082">
    <property type="entry name" value="Peripla_BP_I"/>
</dbReference>
<dbReference type="Pfam" id="PF00356">
    <property type="entry name" value="LacI"/>
    <property type="match status" value="1"/>
</dbReference>
<dbReference type="SUPFAM" id="SSF47413">
    <property type="entry name" value="lambda repressor-like DNA-binding domains"/>
    <property type="match status" value="1"/>
</dbReference>
<dbReference type="CDD" id="cd01392">
    <property type="entry name" value="HTH_LacI"/>
    <property type="match status" value="1"/>
</dbReference>
<dbReference type="SMART" id="SM00354">
    <property type="entry name" value="HTH_LACI"/>
    <property type="match status" value="1"/>
</dbReference>
<dbReference type="EMBL" id="CP095063">
    <property type="protein sequence ID" value="UOQ68827.1"/>
    <property type="molecule type" value="Genomic_DNA"/>
</dbReference>
<evidence type="ECO:0000256" key="3">
    <source>
        <dbReference type="ARBA" id="ARBA00023163"/>
    </source>
</evidence>
<keyword evidence="3" id="KW-0804">Transcription</keyword>
<dbReference type="RefSeq" id="WP_245126409.1">
    <property type="nucleotide sequence ID" value="NZ_CP095063.1"/>
</dbReference>
<keyword evidence="1" id="KW-0805">Transcription regulation</keyword>
<feature type="domain" description="HTH lacI-type" evidence="4">
    <location>
        <begin position="10"/>
        <end position="64"/>
    </location>
</feature>